<reference evidence="1" key="1">
    <citation type="submission" date="2021-01" db="EMBL/GenBank/DDBJ databases">
        <authorList>
            <consortium name="Genoscope - CEA"/>
            <person name="William W."/>
        </authorList>
    </citation>
    <scope>NUCLEOTIDE SEQUENCE</scope>
</reference>
<proteinExistence type="predicted"/>
<evidence type="ECO:0000313" key="2">
    <source>
        <dbReference type="Proteomes" id="UP000688137"/>
    </source>
</evidence>
<evidence type="ECO:0000313" key="1">
    <source>
        <dbReference type="EMBL" id="CAD8099954.1"/>
    </source>
</evidence>
<dbReference type="AlphaFoldDB" id="A0A8S1PAN1"/>
<dbReference type="EMBL" id="CAJJDM010000114">
    <property type="protein sequence ID" value="CAD8099954.1"/>
    <property type="molecule type" value="Genomic_DNA"/>
</dbReference>
<dbReference type="Proteomes" id="UP000688137">
    <property type="component" value="Unassembled WGS sequence"/>
</dbReference>
<comment type="caution">
    <text evidence="1">The sequence shown here is derived from an EMBL/GenBank/DDBJ whole genome shotgun (WGS) entry which is preliminary data.</text>
</comment>
<dbReference type="OMA" id="YGCAICE"/>
<evidence type="ECO:0008006" key="3">
    <source>
        <dbReference type="Google" id="ProtNLM"/>
    </source>
</evidence>
<name>A0A8S1PAN1_PARPR</name>
<accession>A0A8S1PAN1</accession>
<protein>
    <recommendedName>
        <fullName evidence="3">SPRY domain-containing protein</fullName>
    </recommendedName>
</protein>
<keyword evidence="2" id="KW-1185">Reference proteome</keyword>
<sequence>MQFDNLFGYEEQQEQKVQPLIQQQQVEDIKELFKQQKPSQILNYKSKRRGKKQQYKLNRFKQQMSLNPKSKGKIQKKNSMTGQIPIENSKINLPLIILKIQEDIQALKDQISKIDIVITQYQSQFQNKQLQQVEDEYIQNLQKCLLGCLSQFQQLYQYFPNITIQKQNDQSDQIIKLGQDDIKQDFTFLDHRVSLPEIKFSEISKNEHIKLDKMRISASSKLYGGVICEQRLYKNDISKFAFKINKIDGNIGIGVCNKDIFIQQNYQYNQSQITQGLYLFHNYGSIYPNQEYGLLQGQTFEFQQSDIIIVIVNFQKQYIKWKKYKEKSQFSIYFDVNNELYPCVVFSKLSSFKKVSQVTIVKPKTLQIIDGSSIFGDI</sequence>
<gene>
    <name evidence="1" type="ORF">PPRIM_AZ9-3.1.T1110049</name>
</gene>
<organism evidence="1 2">
    <name type="scientific">Paramecium primaurelia</name>
    <dbReference type="NCBI Taxonomy" id="5886"/>
    <lineage>
        <taxon>Eukaryota</taxon>
        <taxon>Sar</taxon>
        <taxon>Alveolata</taxon>
        <taxon>Ciliophora</taxon>
        <taxon>Intramacronucleata</taxon>
        <taxon>Oligohymenophorea</taxon>
        <taxon>Peniculida</taxon>
        <taxon>Parameciidae</taxon>
        <taxon>Paramecium</taxon>
    </lineage>
</organism>